<dbReference type="EMBL" id="AMEM01000041">
    <property type="protein sequence ID" value="EKX87762.1"/>
    <property type="molecule type" value="Genomic_DNA"/>
</dbReference>
<accession>L1M975</accession>
<evidence type="ECO:0000256" key="3">
    <source>
        <dbReference type="ARBA" id="ARBA00022448"/>
    </source>
</evidence>
<evidence type="ECO:0000256" key="5">
    <source>
        <dbReference type="ARBA" id="ARBA00022692"/>
    </source>
</evidence>
<feature type="transmembrane region" description="Helical" evidence="8">
    <location>
        <begin position="301"/>
        <end position="323"/>
    </location>
</feature>
<dbReference type="GO" id="GO:0005886">
    <property type="term" value="C:plasma membrane"/>
    <property type="evidence" value="ECO:0007669"/>
    <property type="project" value="UniProtKB-SubCell"/>
</dbReference>
<feature type="transmembrane region" description="Helical" evidence="8">
    <location>
        <begin position="242"/>
        <end position="264"/>
    </location>
</feature>
<evidence type="ECO:0000256" key="4">
    <source>
        <dbReference type="ARBA" id="ARBA00022475"/>
    </source>
</evidence>
<evidence type="ECO:0000259" key="9">
    <source>
        <dbReference type="PROSITE" id="PS50850"/>
    </source>
</evidence>
<feature type="transmembrane region" description="Helical" evidence="8">
    <location>
        <begin position="98"/>
        <end position="119"/>
    </location>
</feature>
<keyword evidence="5 8" id="KW-0812">Transmembrane</keyword>
<dbReference type="PATRIC" id="fig|1035195.3.peg.2267"/>
<dbReference type="NCBIfam" id="TIGR00710">
    <property type="entry name" value="efflux_Bcr_CflA"/>
    <property type="match status" value="1"/>
</dbReference>
<dbReference type="InterPro" id="IPR036259">
    <property type="entry name" value="MFS_trans_sf"/>
</dbReference>
<name>L1M975_9CORY</name>
<feature type="transmembrane region" description="Helical" evidence="8">
    <location>
        <begin position="335"/>
        <end position="355"/>
    </location>
</feature>
<feature type="transmembrane region" description="Helical" evidence="8">
    <location>
        <begin position="43"/>
        <end position="61"/>
    </location>
</feature>
<feature type="transmembrane region" description="Helical" evidence="8">
    <location>
        <begin position="131"/>
        <end position="149"/>
    </location>
</feature>
<reference evidence="10 11" key="1">
    <citation type="submission" date="2012-05" db="EMBL/GenBank/DDBJ databases">
        <authorList>
            <person name="Weinstock G."/>
            <person name="Sodergren E."/>
            <person name="Lobos E.A."/>
            <person name="Fulton L."/>
            <person name="Fulton R."/>
            <person name="Courtney L."/>
            <person name="Fronick C."/>
            <person name="O'Laughlin M."/>
            <person name="Godfrey J."/>
            <person name="Wilson R.M."/>
            <person name="Miner T."/>
            <person name="Farmer C."/>
            <person name="Delehaunty K."/>
            <person name="Cordes M."/>
            <person name="Minx P."/>
            <person name="Tomlinson C."/>
            <person name="Chen J."/>
            <person name="Wollam A."/>
            <person name="Pepin K.H."/>
            <person name="Bhonagiri V."/>
            <person name="Zhang X."/>
            <person name="Suruliraj S."/>
            <person name="Warren W."/>
            <person name="Mitreva M."/>
            <person name="Mardis E.R."/>
            <person name="Wilson R.K."/>
        </authorList>
    </citation>
    <scope>NUCLEOTIDE SEQUENCE [LARGE SCALE GENOMIC DNA]</scope>
    <source>
        <strain evidence="10 11">F0235</strain>
    </source>
</reference>
<dbReference type="InterPro" id="IPR020846">
    <property type="entry name" value="MFS_dom"/>
</dbReference>
<keyword evidence="3" id="KW-0813">Transport</keyword>
<gene>
    <name evidence="10" type="ORF">HMPREF9997_02539</name>
</gene>
<evidence type="ECO:0000256" key="2">
    <source>
        <dbReference type="ARBA" id="ARBA00006236"/>
    </source>
</evidence>
<comment type="similarity">
    <text evidence="2">Belongs to the major facilitator superfamily. Bcr/CmlA family.</text>
</comment>
<keyword evidence="6 8" id="KW-1133">Transmembrane helix</keyword>
<keyword evidence="7 8" id="KW-0472">Membrane</keyword>
<dbReference type="InterPro" id="IPR004812">
    <property type="entry name" value="Efflux_drug-R_Bcr/CmlA"/>
</dbReference>
<dbReference type="eggNOG" id="COG2814">
    <property type="taxonomic scope" value="Bacteria"/>
</dbReference>
<evidence type="ECO:0000256" key="8">
    <source>
        <dbReference type="SAM" id="Phobius"/>
    </source>
</evidence>
<dbReference type="Proteomes" id="UP000010445">
    <property type="component" value="Unassembled WGS sequence"/>
</dbReference>
<sequence>MRLNGGTLAAFALLAAGGPFAIDMYLPAFPAIATDLNTTPSLVQLTLSTFMVGMALGQLLVGALSDTRGRHRLLVIGAVVSVAASASCALTTHINLLIAARFILGLGSGACVVLARACVSDLAHGRSAARAFSIMMTIQGLAPVIAPILGGLLAEPIGWRGLFWVLTGLAALQLAVTVLVVRETLPAESRTSGGLKAFFGNLVAVLRNRRFVGYLLAFSFGFGGLFAYISASPFIIQGQLGLPPVVYSVVFALNSLGIVVGSTINARLVKSVEPHVLLRNATYALAVAGVALLVVPRSEWFVLPLLFIVASSLGFILGNATALGNGVVRERSGTGSAVMGFAQFLVGGMVSPLVGLGGNPIVATGLCIAVCGAIAVGGMSMAKGS</sequence>
<dbReference type="GO" id="GO:0042910">
    <property type="term" value="F:xenobiotic transmembrane transporter activity"/>
    <property type="evidence" value="ECO:0007669"/>
    <property type="project" value="InterPro"/>
</dbReference>
<evidence type="ECO:0000256" key="1">
    <source>
        <dbReference type="ARBA" id="ARBA00004651"/>
    </source>
</evidence>
<dbReference type="OrthoDB" id="9814303at2"/>
<evidence type="ECO:0000256" key="7">
    <source>
        <dbReference type="ARBA" id="ARBA00023136"/>
    </source>
</evidence>
<dbReference type="PANTHER" id="PTHR43124">
    <property type="entry name" value="PURINE EFFLUX PUMP PBUE"/>
    <property type="match status" value="1"/>
</dbReference>
<dbReference type="PROSITE" id="PS50850">
    <property type="entry name" value="MFS"/>
    <property type="match status" value="1"/>
</dbReference>
<dbReference type="STRING" id="1035195.HMPREF9997_02539"/>
<dbReference type="InterPro" id="IPR050189">
    <property type="entry name" value="MFS_Efflux_Transporters"/>
</dbReference>
<dbReference type="Pfam" id="PF07690">
    <property type="entry name" value="MFS_1"/>
    <property type="match status" value="1"/>
</dbReference>
<protein>
    <submittedName>
        <fullName evidence="10">Drug resistance transporter, Bcr/CflA subfamily</fullName>
    </submittedName>
</protein>
<evidence type="ECO:0000313" key="11">
    <source>
        <dbReference type="Proteomes" id="UP000010445"/>
    </source>
</evidence>
<evidence type="ECO:0000256" key="6">
    <source>
        <dbReference type="ARBA" id="ARBA00022989"/>
    </source>
</evidence>
<dbReference type="GO" id="GO:1990961">
    <property type="term" value="P:xenobiotic detoxification by transmembrane export across the plasma membrane"/>
    <property type="evidence" value="ECO:0007669"/>
    <property type="project" value="InterPro"/>
</dbReference>
<organism evidence="10 11">
    <name type="scientific">Corynebacterium durum F0235</name>
    <dbReference type="NCBI Taxonomy" id="1035195"/>
    <lineage>
        <taxon>Bacteria</taxon>
        <taxon>Bacillati</taxon>
        <taxon>Actinomycetota</taxon>
        <taxon>Actinomycetes</taxon>
        <taxon>Mycobacteriales</taxon>
        <taxon>Corynebacteriaceae</taxon>
        <taxon>Corynebacterium</taxon>
    </lineage>
</organism>
<dbReference type="RefSeq" id="WP_006062343.1">
    <property type="nucleotide sequence ID" value="NZ_KB290824.1"/>
</dbReference>
<dbReference type="PANTHER" id="PTHR43124:SF3">
    <property type="entry name" value="CHLORAMPHENICOL EFFLUX PUMP RV0191"/>
    <property type="match status" value="1"/>
</dbReference>
<keyword evidence="11" id="KW-1185">Reference proteome</keyword>
<feature type="transmembrane region" description="Helical" evidence="8">
    <location>
        <begin position="276"/>
        <end position="295"/>
    </location>
</feature>
<feature type="transmembrane region" description="Helical" evidence="8">
    <location>
        <begin position="361"/>
        <end position="382"/>
    </location>
</feature>
<comment type="subcellular location">
    <subcellularLocation>
        <location evidence="1">Cell membrane</location>
        <topology evidence="1">Multi-pass membrane protein</topology>
    </subcellularLocation>
</comment>
<proteinExistence type="inferred from homology"/>
<feature type="transmembrane region" description="Helical" evidence="8">
    <location>
        <begin position="161"/>
        <end position="181"/>
    </location>
</feature>
<dbReference type="CDD" id="cd17320">
    <property type="entry name" value="MFS_MdfA_MDR_like"/>
    <property type="match status" value="1"/>
</dbReference>
<dbReference type="InterPro" id="IPR011701">
    <property type="entry name" value="MFS"/>
</dbReference>
<feature type="transmembrane region" description="Helical" evidence="8">
    <location>
        <begin position="73"/>
        <end position="92"/>
    </location>
</feature>
<dbReference type="AlphaFoldDB" id="L1M975"/>
<evidence type="ECO:0000313" key="10">
    <source>
        <dbReference type="EMBL" id="EKX87762.1"/>
    </source>
</evidence>
<feature type="domain" description="Major facilitator superfamily (MFS) profile" evidence="9">
    <location>
        <begin position="1"/>
        <end position="385"/>
    </location>
</feature>
<keyword evidence="4" id="KW-1003">Cell membrane</keyword>
<dbReference type="Gene3D" id="1.20.1720.10">
    <property type="entry name" value="Multidrug resistance protein D"/>
    <property type="match status" value="1"/>
</dbReference>
<dbReference type="HOGENOM" id="CLU_001265_47_0_11"/>
<dbReference type="SUPFAM" id="SSF103473">
    <property type="entry name" value="MFS general substrate transporter"/>
    <property type="match status" value="1"/>
</dbReference>
<comment type="caution">
    <text evidence="10">The sequence shown here is derived from an EMBL/GenBank/DDBJ whole genome shotgun (WGS) entry which is preliminary data.</text>
</comment>
<feature type="transmembrane region" description="Helical" evidence="8">
    <location>
        <begin position="211"/>
        <end position="236"/>
    </location>
</feature>